<evidence type="ECO:0000256" key="2">
    <source>
        <dbReference type="ARBA" id="ARBA00022679"/>
    </source>
</evidence>
<evidence type="ECO:0000259" key="4">
    <source>
        <dbReference type="PROSITE" id="PS50280"/>
    </source>
</evidence>
<dbReference type="Gene3D" id="1.10.220.160">
    <property type="match status" value="1"/>
</dbReference>
<dbReference type="GO" id="GO:0005634">
    <property type="term" value="C:nucleus"/>
    <property type="evidence" value="ECO:0007669"/>
    <property type="project" value="TreeGrafter"/>
</dbReference>
<dbReference type="GO" id="GO:0005737">
    <property type="term" value="C:cytoplasm"/>
    <property type="evidence" value="ECO:0007669"/>
    <property type="project" value="TreeGrafter"/>
</dbReference>
<sequence>MKLDVALYPCRRCFLVYYCNKDCMDKADKEGHCFECSIMHFIKTTPGITRMNELAMKWFLKDYIKMGIKKYCLTVNNFSKSKIDPKTRGFDENGQYKSDNFLTAYSLDSGVDKLSIDVLFFFNCIAVNMLHYLILSGFKIPESCLGIVGASFVRILTVIDLNCRKLNINAPSLSFHQVSQLTLTIAFTLYPTISLFNHSCDPNIKRSGELTDRVRVMKAIQPIPKGTQLFCTYGVMFRGHDKKSRQKLCKDLFKFDCHCQPCKTNWPTCHYIPNRISTLNLLNPTMANTVQLECKKFLEFSKSVKPEDYNQHLNYLYSFIKLLFNNVKRPFELYEDCLEMIYNAHTMHTDEIMRICEFPF</sequence>
<dbReference type="EMBL" id="GGMR01008984">
    <property type="protein sequence ID" value="MBY21603.1"/>
    <property type="molecule type" value="Transcribed_RNA"/>
</dbReference>
<accession>A0A2S2NWJ6</accession>
<dbReference type="GO" id="GO:0008757">
    <property type="term" value="F:S-adenosylmethionine-dependent methyltransferase activity"/>
    <property type="evidence" value="ECO:0007669"/>
    <property type="project" value="UniProtKB-ARBA"/>
</dbReference>
<dbReference type="GO" id="GO:0032259">
    <property type="term" value="P:methylation"/>
    <property type="evidence" value="ECO:0007669"/>
    <property type="project" value="UniProtKB-KW"/>
</dbReference>
<dbReference type="GO" id="GO:0042826">
    <property type="term" value="F:histone deacetylase binding"/>
    <property type="evidence" value="ECO:0007669"/>
    <property type="project" value="TreeGrafter"/>
</dbReference>
<feature type="domain" description="SET" evidence="4">
    <location>
        <begin position="136"/>
        <end position="234"/>
    </location>
</feature>
<dbReference type="PANTHER" id="PTHR46165">
    <property type="entry name" value="SET AND MYND DOMAIN-CONTAINING PROTEIN 4"/>
    <property type="match status" value="1"/>
</dbReference>
<dbReference type="InterPro" id="IPR052097">
    <property type="entry name" value="SET-MYND_domain_protein"/>
</dbReference>
<evidence type="ECO:0000313" key="5">
    <source>
        <dbReference type="EMBL" id="MBY21603.1"/>
    </source>
</evidence>
<keyword evidence="3" id="KW-0949">S-adenosyl-L-methionine</keyword>
<dbReference type="InterPro" id="IPR001214">
    <property type="entry name" value="SET_dom"/>
</dbReference>
<organism evidence="5">
    <name type="scientific">Schizaphis graminum</name>
    <name type="common">Green bug aphid</name>
    <dbReference type="NCBI Taxonomy" id="13262"/>
    <lineage>
        <taxon>Eukaryota</taxon>
        <taxon>Metazoa</taxon>
        <taxon>Ecdysozoa</taxon>
        <taxon>Arthropoda</taxon>
        <taxon>Hexapoda</taxon>
        <taxon>Insecta</taxon>
        <taxon>Pterygota</taxon>
        <taxon>Neoptera</taxon>
        <taxon>Paraneoptera</taxon>
        <taxon>Hemiptera</taxon>
        <taxon>Sternorrhyncha</taxon>
        <taxon>Aphidomorpha</taxon>
        <taxon>Aphidoidea</taxon>
        <taxon>Aphididae</taxon>
        <taxon>Aphidini</taxon>
        <taxon>Schizaphis</taxon>
    </lineage>
</organism>
<dbReference type="PANTHER" id="PTHR46165:SF6">
    <property type="entry name" value="SET AND MYND DOMAIN-CONTAINING PROTEIN 4-LIKE PROTEIN"/>
    <property type="match status" value="1"/>
</dbReference>
<dbReference type="GO" id="GO:0008170">
    <property type="term" value="F:N-methyltransferase activity"/>
    <property type="evidence" value="ECO:0007669"/>
    <property type="project" value="UniProtKB-ARBA"/>
</dbReference>
<reference evidence="5" key="1">
    <citation type="submission" date="2018-04" db="EMBL/GenBank/DDBJ databases">
        <title>Transcriptome of Schizaphis graminum biotype I.</title>
        <authorList>
            <person name="Scully E.D."/>
            <person name="Geib S.M."/>
            <person name="Palmer N.A."/>
            <person name="Koch K."/>
            <person name="Bradshaw J."/>
            <person name="Heng-Moss T."/>
            <person name="Sarath G."/>
        </authorList>
    </citation>
    <scope>NUCLEOTIDE SEQUENCE</scope>
</reference>
<keyword evidence="2" id="KW-0808">Transferase</keyword>
<evidence type="ECO:0000256" key="3">
    <source>
        <dbReference type="ARBA" id="ARBA00022691"/>
    </source>
</evidence>
<dbReference type="Pfam" id="PF00856">
    <property type="entry name" value="SET"/>
    <property type="match status" value="1"/>
</dbReference>
<protein>
    <submittedName>
        <fullName evidence="5">SET and MYND domain-containing protein 4</fullName>
    </submittedName>
</protein>
<dbReference type="SUPFAM" id="SSF144232">
    <property type="entry name" value="HIT/MYND zinc finger-like"/>
    <property type="match status" value="1"/>
</dbReference>
<dbReference type="PROSITE" id="PS50280">
    <property type="entry name" value="SET"/>
    <property type="match status" value="1"/>
</dbReference>
<dbReference type="Gene3D" id="2.170.270.10">
    <property type="entry name" value="SET domain"/>
    <property type="match status" value="1"/>
</dbReference>
<evidence type="ECO:0000256" key="1">
    <source>
        <dbReference type="ARBA" id="ARBA00022603"/>
    </source>
</evidence>
<name>A0A2S2NWJ6_SCHGA</name>
<dbReference type="AlphaFoldDB" id="A0A2S2NWJ6"/>
<dbReference type="Gene3D" id="6.10.140.2220">
    <property type="match status" value="1"/>
</dbReference>
<keyword evidence="1" id="KW-0489">Methyltransferase</keyword>
<proteinExistence type="predicted"/>
<dbReference type="GO" id="GO:0008276">
    <property type="term" value="F:protein methyltransferase activity"/>
    <property type="evidence" value="ECO:0007669"/>
    <property type="project" value="UniProtKB-ARBA"/>
</dbReference>
<dbReference type="SUPFAM" id="SSF82199">
    <property type="entry name" value="SET domain"/>
    <property type="match status" value="1"/>
</dbReference>
<dbReference type="InterPro" id="IPR046341">
    <property type="entry name" value="SET_dom_sf"/>
</dbReference>
<gene>
    <name evidence="5" type="primary">Smyd4_0</name>
    <name evidence="5" type="ORF">g.146936</name>
</gene>